<keyword evidence="3" id="KW-1185">Reference proteome</keyword>
<evidence type="ECO:0000313" key="2">
    <source>
        <dbReference type="EMBL" id="EWC43857.1"/>
    </source>
</evidence>
<reference evidence="2 3" key="1">
    <citation type="submission" date="2013-05" db="EMBL/GenBank/DDBJ databases">
        <title>Drechslerella stenobrocha genome reveals carnivorous origination and mechanical trapping mechanism of predatory fungi.</title>
        <authorList>
            <person name="Liu X."/>
            <person name="Zhang W."/>
            <person name="Liu K."/>
        </authorList>
    </citation>
    <scope>NUCLEOTIDE SEQUENCE [LARGE SCALE GENOMIC DNA]</scope>
    <source>
        <strain evidence="2 3">248</strain>
    </source>
</reference>
<sequence length="200" mass="21642">MVATITAITTTPHASHPDPDITEKLRALQSRIQVWIKPTDRILTDADAYEYDCFRADRTSDHISFNWGLALLLFSSLSTAVTYYTCLLLASGRINAYLAANKGDKEAVFLNELASVVAFHLVAFPAVAAVLGNRRVRRVCAVVVIYCLLALGLAGAWWWVVARDAARGGAMPGRMFCLGLRPFGIAIADSVGSVANSDPV</sequence>
<organism evidence="2 3">
    <name type="scientific">Drechslerella stenobrocha 248</name>
    <dbReference type="NCBI Taxonomy" id="1043628"/>
    <lineage>
        <taxon>Eukaryota</taxon>
        <taxon>Fungi</taxon>
        <taxon>Dikarya</taxon>
        <taxon>Ascomycota</taxon>
        <taxon>Pezizomycotina</taxon>
        <taxon>Orbiliomycetes</taxon>
        <taxon>Orbiliales</taxon>
        <taxon>Orbiliaceae</taxon>
        <taxon>Drechslerella</taxon>
    </lineage>
</organism>
<proteinExistence type="predicted"/>
<feature type="transmembrane region" description="Helical" evidence="1">
    <location>
        <begin position="65"/>
        <end position="90"/>
    </location>
</feature>
<dbReference type="OrthoDB" id="5273948at2759"/>
<name>W7HUX7_9PEZI</name>
<feature type="transmembrane region" description="Helical" evidence="1">
    <location>
        <begin position="110"/>
        <end position="132"/>
    </location>
</feature>
<feature type="transmembrane region" description="Helical" evidence="1">
    <location>
        <begin position="139"/>
        <end position="160"/>
    </location>
</feature>
<keyword evidence="1" id="KW-0472">Membrane</keyword>
<evidence type="ECO:0000313" key="3">
    <source>
        <dbReference type="Proteomes" id="UP000024837"/>
    </source>
</evidence>
<dbReference type="EMBL" id="KI966449">
    <property type="protein sequence ID" value="EWC43857.1"/>
    <property type="molecule type" value="Genomic_DNA"/>
</dbReference>
<dbReference type="HOGENOM" id="CLU_1539653_0_0_1"/>
<keyword evidence="1" id="KW-0812">Transmembrane</keyword>
<protein>
    <submittedName>
        <fullName evidence="2">Uncharacterized protein</fullName>
    </submittedName>
</protein>
<evidence type="ECO:0000256" key="1">
    <source>
        <dbReference type="SAM" id="Phobius"/>
    </source>
</evidence>
<gene>
    <name evidence="2" type="ORF">DRE_07234</name>
</gene>
<dbReference type="AlphaFoldDB" id="W7HUX7"/>
<keyword evidence="1" id="KW-1133">Transmembrane helix</keyword>
<accession>W7HUX7</accession>
<dbReference type="Proteomes" id="UP000024837">
    <property type="component" value="Unassembled WGS sequence"/>
</dbReference>